<dbReference type="Pfam" id="PF01182">
    <property type="entry name" value="Glucosamine_iso"/>
    <property type="match status" value="1"/>
</dbReference>
<evidence type="ECO:0000259" key="5">
    <source>
        <dbReference type="Pfam" id="PF01182"/>
    </source>
</evidence>
<dbReference type="GO" id="GO:0004342">
    <property type="term" value="F:glucosamine-6-phosphate deaminase activity"/>
    <property type="evidence" value="ECO:0007669"/>
    <property type="project" value="UniProtKB-EC"/>
</dbReference>
<comment type="caution">
    <text evidence="6">The sequence shown here is derived from an EMBL/GenBank/DDBJ whole genome shotgun (WGS) entry which is preliminary data.</text>
</comment>
<keyword evidence="4" id="KW-0119">Carbohydrate metabolism</keyword>
<proteinExistence type="inferred from homology"/>
<keyword evidence="3" id="KW-0378">Hydrolase</keyword>
<dbReference type="GO" id="GO:0005975">
    <property type="term" value="P:carbohydrate metabolic process"/>
    <property type="evidence" value="ECO:0007669"/>
    <property type="project" value="InterPro"/>
</dbReference>
<evidence type="ECO:0000256" key="1">
    <source>
        <dbReference type="ARBA" id="ARBA00000644"/>
    </source>
</evidence>
<evidence type="ECO:0000256" key="2">
    <source>
        <dbReference type="ARBA" id="ARBA00012680"/>
    </source>
</evidence>
<dbReference type="Gene3D" id="3.40.50.1360">
    <property type="match status" value="1"/>
</dbReference>
<dbReference type="PANTHER" id="PTHR11280:SF5">
    <property type="entry name" value="GLUCOSAMINE-6-PHOSPHATE ISOMERASE"/>
    <property type="match status" value="1"/>
</dbReference>
<reference evidence="6" key="1">
    <citation type="journal article" date="2012" name="PLoS ONE">
        <title>Gene sets for utilization of primary and secondary nutrition supplies in the distal gut of endangered iberian lynx.</title>
        <authorList>
            <person name="Alcaide M."/>
            <person name="Messina E."/>
            <person name="Richter M."/>
            <person name="Bargiela R."/>
            <person name="Peplies J."/>
            <person name="Huws S.A."/>
            <person name="Newbold C.J."/>
            <person name="Golyshin P.N."/>
            <person name="Simon M.A."/>
            <person name="Lopez G."/>
            <person name="Yakimov M.M."/>
            <person name="Ferrer M."/>
        </authorList>
    </citation>
    <scope>NUCLEOTIDE SEQUENCE</scope>
</reference>
<dbReference type="SUPFAM" id="SSF100950">
    <property type="entry name" value="NagB/RpiA/CoA transferase-like"/>
    <property type="match status" value="1"/>
</dbReference>
<accession>J9G8V7</accession>
<evidence type="ECO:0000256" key="4">
    <source>
        <dbReference type="ARBA" id="ARBA00023277"/>
    </source>
</evidence>
<feature type="domain" description="Glucosamine/galactosamine-6-phosphate isomerase" evidence="5">
    <location>
        <begin position="17"/>
        <end position="224"/>
    </location>
</feature>
<dbReference type="InterPro" id="IPR037171">
    <property type="entry name" value="NagB/RpiA_transferase-like"/>
</dbReference>
<dbReference type="NCBIfam" id="NF001684">
    <property type="entry name" value="PRK00443.1-4"/>
    <property type="match status" value="1"/>
</dbReference>
<dbReference type="AlphaFoldDB" id="J9G8V7"/>
<evidence type="ECO:0000313" key="6">
    <source>
        <dbReference type="EMBL" id="EJX03294.1"/>
    </source>
</evidence>
<dbReference type="InterPro" id="IPR018321">
    <property type="entry name" value="Glucosamine6P_isomerase_CS"/>
</dbReference>
<dbReference type="EC" id="3.5.99.6" evidence="2"/>
<name>J9G8V7_9ZZZZ</name>
<gene>
    <name evidence="6" type="ORF">EVA_08600</name>
</gene>
<dbReference type="PROSITE" id="PS01161">
    <property type="entry name" value="GLC_GALNAC_ISOMERASE"/>
    <property type="match status" value="1"/>
</dbReference>
<dbReference type="GO" id="GO:0042802">
    <property type="term" value="F:identical protein binding"/>
    <property type="evidence" value="ECO:0007669"/>
    <property type="project" value="TreeGrafter"/>
</dbReference>
<dbReference type="EMBL" id="AMCI01002216">
    <property type="protein sequence ID" value="EJX03294.1"/>
    <property type="molecule type" value="Genomic_DNA"/>
</dbReference>
<dbReference type="InterPro" id="IPR006148">
    <property type="entry name" value="Glc/Gal-6P_isomerase"/>
</dbReference>
<protein>
    <recommendedName>
        <fullName evidence="2">glucosamine-6-phosphate deaminase</fullName>
        <ecNumber evidence="2">3.5.99.6</ecNumber>
    </recommendedName>
</protein>
<dbReference type="GO" id="GO:0006046">
    <property type="term" value="P:N-acetylglucosamine catabolic process"/>
    <property type="evidence" value="ECO:0007669"/>
    <property type="project" value="TreeGrafter"/>
</dbReference>
<dbReference type="PANTHER" id="PTHR11280">
    <property type="entry name" value="GLUCOSAMINE-6-PHOSPHATE ISOMERASE"/>
    <property type="match status" value="1"/>
</dbReference>
<evidence type="ECO:0000256" key="3">
    <source>
        <dbReference type="ARBA" id="ARBA00022801"/>
    </source>
</evidence>
<dbReference type="CDD" id="cd01399">
    <property type="entry name" value="GlcN6P_deaminase"/>
    <property type="match status" value="1"/>
</dbReference>
<comment type="catalytic activity">
    <reaction evidence="1">
        <text>alpha-D-glucosamine 6-phosphate + H2O = beta-D-fructose 6-phosphate + NH4(+)</text>
        <dbReference type="Rhea" id="RHEA:12172"/>
        <dbReference type="ChEBI" id="CHEBI:15377"/>
        <dbReference type="ChEBI" id="CHEBI:28938"/>
        <dbReference type="ChEBI" id="CHEBI:57634"/>
        <dbReference type="ChEBI" id="CHEBI:75989"/>
        <dbReference type="EC" id="3.5.99.6"/>
    </reaction>
</comment>
<sequence length="243" mass="26975">MKVVVTKDYTEMCKLASRIFAAQITLKPDSVLGLATGSTPVGMYKELIQMYNEGRVDFSHVKTVNLDEYAGLNGDNDQSYRYFMNHNLFDHININKENTSVPCGTAEDLQAECERYEQLVEQTGGVDIQLLGIGNNGHIAFNEPCEEFPEKTHVVDLTQNTIEANARFFESMDQVPKKALTMGIGTIMKAKKIVLLANGPKKAQTIYDTVYGPITPKVPASVLRLHPDVTIFVDEEAGALLKK</sequence>
<dbReference type="GO" id="GO:0006043">
    <property type="term" value="P:glucosamine catabolic process"/>
    <property type="evidence" value="ECO:0007669"/>
    <property type="project" value="TreeGrafter"/>
</dbReference>
<dbReference type="FunFam" id="3.40.50.1360:FF:000003">
    <property type="entry name" value="Glucosamine-6-phosphate deaminase"/>
    <property type="match status" value="1"/>
</dbReference>
<dbReference type="HAMAP" id="MF_01241">
    <property type="entry name" value="GlcN6P_deamin"/>
    <property type="match status" value="1"/>
</dbReference>
<dbReference type="GO" id="GO:0005737">
    <property type="term" value="C:cytoplasm"/>
    <property type="evidence" value="ECO:0007669"/>
    <property type="project" value="TreeGrafter"/>
</dbReference>
<dbReference type="InterPro" id="IPR004547">
    <property type="entry name" value="Glucosamine6P_isomerase"/>
</dbReference>
<dbReference type="GO" id="GO:0019262">
    <property type="term" value="P:N-acetylneuraminate catabolic process"/>
    <property type="evidence" value="ECO:0007669"/>
    <property type="project" value="TreeGrafter"/>
</dbReference>
<organism evidence="6">
    <name type="scientific">gut metagenome</name>
    <dbReference type="NCBI Taxonomy" id="749906"/>
    <lineage>
        <taxon>unclassified sequences</taxon>
        <taxon>metagenomes</taxon>
        <taxon>organismal metagenomes</taxon>
    </lineage>
</organism>
<dbReference type="NCBIfam" id="TIGR00502">
    <property type="entry name" value="nagB"/>
    <property type="match status" value="1"/>
</dbReference>